<protein>
    <recommendedName>
        <fullName evidence="2">protein-tyrosine-phosphatase</fullName>
        <ecNumber evidence="2">3.1.3.48</ecNumber>
    </recommendedName>
</protein>
<dbReference type="Gene3D" id="3.20.20.140">
    <property type="entry name" value="Metal-dependent hydrolases"/>
    <property type="match status" value="1"/>
</dbReference>
<dbReference type="RefSeq" id="WP_131297962.1">
    <property type="nucleotide sequence ID" value="NZ_JBHLST010000028.1"/>
</dbReference>
<dbReference type="InterPro" id="IPR016667">
    <property type="entry name" value="Caps_polysacc_synth_CpsB/CapC"/>
</dbReference>
<dbReference type="SUPFAM" id="SSF89550">
    <property type="entry name" value="PHP domain-like"/>
    <property type="match status" value="1"/>
</dbReference>
<evidence type="ECO:0000256" key="1">
    <source>
        <dbReference type="ARBA" id="ARBA00005750"/>
    </source>
</evidence>
<dbReference type="Proteomes" id="UP000295169">
    <property type="component" value="Unassembled WGS sequence"/>
</dbReference>
<evidence type="ECO:0000313" key="6">
    <source>
        <dbReference type="Proteomes" id="UP000295169"/>
    </source>
</evidence>
<reference evidence="5 6" key="1">
    <citation type="submission" date="2019-03" db="EMBL/GenBank/DDBJ databases">
        <title>Genomic Encyclopedia of Type Strains, Phase IV (KMG-IV): sequencing the most valuable type-strain genomes for metagenomic binning, comparative biology and taxonomic classification.</title>
        <authorList>
            <person name="Goeker M."/>
        </authorList>
    </citation>
    <scope>NUCLEOTIDE SEQUENCE [LARGE SCALE GENOMIC DNA]</scope>
    <source>
        <strain evidence="5 6">DSM 2286</strain>
    </source>
</reference>
<comment type="caution">
    <text evidence="5">The sequence shown here is derived from an EMBL/GenBank/DDBJ whole genome shotgun (WGS) entry which is preliminary data.</text>
</comment>
<keyword evidence="3" id="KW-0378">Hydrolase</keyword>
<evidence type="ECO:0000313" key="5">
    <source>
        <dbReference type="EMBL" id="TCL34683.1"/>
    </source>
</evidence>
<name>A0A4R1PU35_9GAMM</name>
<proteinExistence type="inferred from homology"/>
<dbReference type="PANTHER" id="PTHR39181">
    <property type="entry name" value="TYROSINE-PROTEIN PHOSPHATASE YWQE"/>
    <property type="match status" value="1"/>
</dbReference>
<evidence type="ECO:0000256" key="4">
    <source>
        <dbReference type="ARBA" id="ARBA00051722"/>
    </source>
</evidence>
<dbReference type="Pfam" id="PF19567">
    <property type="entry name" value="CpsB_CapC"/>
    <property type="match status" value="1"/>
</dbReference>
<gene>
    <name evidence="5" type="ORF">EV691_101118</name>
</gene>
<dbReference type="GO" id="GO:0004725">
    <property type="term" value="F:protein tyrosine phosphatase activity"/>
    <property type="evidence" value="ECO:0007669"/>
    <property type="project" value="UniProtKB-EC"/>
</dbReference>
<dbReference type="AlphaFoldDB" id="A0A4R1PU35"/>
<dbReference type="PANTHER" id="PTHR39181:SF1">
    <property type="entry name" value="TYROSINE-PROTEIN PHOSPHATASE YWQE"/>
    <property type="match status" value="1"/>
</dbReference>
<dbReference type="EC" id="3.1.3.48" evidence="2"/>
<dbReference type="GO" id="GO:0030145">
    <property type="term" value="F:manganese ion binding"/>
    <property type="evidence" value="ECO:0007669"/>
    <property type="project" value="InterPro"/>
</dbReference>
<evidence type="ECO:0000256" key="3">
    <source>
        <dbReference type="ARBA" id="ARBA00022801"/>
    </source>
</evidence>
<evidence type="ECO:0000256" key="2">
    <source>
        <dbReference type="ARBA" id="ARBA00013064"/>
    </source>
</evidence>
<dbReference type="EMBL" id="SMMU01000001">
    <property type="protein sequence ID" value="TCL34683.1"/>
    <property type="molecule type" value="Genomic_DNA"/>
</dbReference>
<comment type="catalytic activity">
    <reaction evidence="4">
        <text>O-phospho-L-tyrosyl-[protein] + H2O = L-tyrosyl-[protein] + phosphate</text>
        <dbReference type="Rhea" id="RHEA:10684"/>
        <dbReference type="Rhea" id="RHEA-COMP:10136"/>
        <dbReference type="Rhea" id="RHEA-COMP:20101"/>
        <dbReference type="ChEBI" id="CHEBI:15377"/>
        <dbReference type="ChEBI" id="CHEBI:43474"/>
        <dbReference type="ChEBI" id="CHEBI:46858"/>
        <dbReference type="ChEBI" id="CHEBI:61978"/>
        <dbReference type="EC" id="3.1.3.48"/>
    </reaction>
</comment>
<organism evidence="5 6">
    <name type="scientific">Azotobacter chroococcum</name>
    <dbReference type="NCBI Taxonomy" id="353"/>
    <lineage>
        <taxon>Bacteria</taxon>
        <taxon>Pseudomonadati</taxon>
        <taxon>Pseudomonadota</taxon>
        <taxon>Gammaproteobacteria</taxon>
        <taxon>Pseudomonadales</taxon>
        <taxon>Pseudomonadaceae</taxon>
        <taxon>Azotobacter</taxon>
    </lineage>
</organism>
<dbReference type="InterPro" id="IPR016195">
    <property type="entry name" value="Pol/histidinol_Pase-like"/>
</dbReference>
<dbReference type="PIRSF" id="PIRSF016557">
    <property type="entry name" value="Caps_synth_CpsB"/>
    <property type="match status" value="1"/>
</dbReference>
<comment type="similarity">
    <text evidence="1">Belongs to the metallo-dependent hydrolases superfamily. CpsB/CapC family.</text>
</comment>
<sequence length="241" mass="26258">MIDLHNHLLPGLDDGATDLESALQLARLAVQDGISHVVCTPHIHPGRHDNSPAGIETARAGLAAALERAGIPLRLGAAAEVRFGLEVMDSFSRGTLPFLGEWQGNRVLLLEFPPGEFPFAAERLTQWLLERKVVPMIAHPERNKALMRSPAKLKPLLLQGCLLQVTADSVAGRFGPAVQAFSHALLEQDLVSVLASDAHDPRHRPPRLGEGLEHAARLVGEARAERLVRHIPWQIAQSHFA</sequence>
<accession>A0A4R1PU35</accession>